<feature type="compositionally biased region" description="Polar residues" evidence="1">
    <location>
        <begin position="210"/>
        <end position="242"/>
    </location>
</feature>
<name>A0A0R3PDQ0_ANGCS</name>
<dbReference type="OrthoDB" id="5867147at2759"/>
<reference evidence="4" key="1">
    <citation type="submission" date="2017-02" db="UniProtKB">
        <authorList>
            <consortium name="WormBaseParasite"/>
        </authorList>
    </citation>
    <scope>IDENTIFICATION</scope>
</reference>
<gene>
    <name evidence="2" type="ORF">ACOC_LOCUS2099</name>
</gene>
<evidence type="ECO:0000256" key="1">
    <source>
        <dbReference type="SAM" id="MobiDB-lite"/>
    </source>
</evidence>
<feature type="region of interest" description="Disordered" evidence="1">
    <location>
        <begin position="193"/>
        <end position="251"/>
    </location>
</feature>
<keyword evidence="3" id="KW-1185">Reference proteome</keyword>
<dbReference type="AlphaFoldDB" id="A0A0R3PDQ0"/>
<accession>A0A0R3PDQ0</accession>
<proteinExistence type="predicted"/>
<evidence type="ECO:0000313" key="3">
    <source>
        <dbReference type="Proteomes" id="UP000267027"/>
    </source>
</evidence>
<feature type="compositionally biased region" description="Pro residues" evidence="1">
    <location>
        <begin position="197"/>
        <end position="207"/>
    </location>
</feature>
<sequence length="386" mass="44237">MSLIKMIPERVDLPVKKLEDLSRARMKCARHLLKIDFKKEECINLWKLCNIYSATAVDVDNAMRDIRNALRKRLKTKDAYRDLSAFRRLIDEYRPTKKTVDHQEVYDKPTSKEKQRWLELNMFGKKKEEKKSIDNYAAIGKKTKVEPKLEKNGKQNILVTVMDEPAKSNMMSSRIEYESQMKFPAVPPTRLCSFQPTTPPLPHPPPTIRVANNKSHTGNNKFNMAPSRSESLERNGSTNSPSKSEREDSEMYDVPTFLLTDGYEVPSEHSDNTLLSAQLNTQRIYPSNTYQPIAPPRLNALKAKIATEVQNQNRGTQSISNITKLEESRKNADITRSNSKRRGVLAKQHSIKIDSNSTRQAVDIQRMETNCLAISDEEFAIVVNRL</sequence>
<dbReference type="WBParaSite" id="ACOC_0000209801-mRNA-1">
    <property type="protein sequence ID" value="ACOC_0000209801-mRNA-1"/>
    <property type="gene ID" value="ACOC_0000209801"/>
</dbReference>
<organism evidence="4">
    <name type="scientific">Angiostrongylus costaricensis</name>
    <name type="common">Nematode worm</name>
    <dbReference type="NCBI Taxonomy" id="334426"/>
    <lineage>
        <taxon>Eukaryota</taxon>
        <taxon>Metazoa</taxon>
        <taxon>Ecdysozoa</taxon>
        <taxon>Nematoda</taxon>
        <taxon>Chromadorea</taxon>
        <taxon>Rhabditida</taxon>
        <taxon>Rhabditina</taxon>
        <taxon>Rhabditomorpha</taxon>
        <taxon>Strongyloidea</taxon>
        <taxon>Metastrongylidae</taxon>
        <taxon>Angiostrongylus</taxon>
    </lineage>
</organism>
<evidence type="ECO:0000313" key="4">
    <source>
        <dbReference type="WBParaSite" id="ACOC_0000209801-mRNA-1"/>
    </source>
</evidence>
<evidence type="ECO:0000313" key="2">
    <source>
        <dbReference type="EMBL" id="VDM53684.1"/>
    </source>
</evidence>
<reference evidence="2 3" key="2">
    <citation type="submission" date="2018-11" db="EMBL/GenBank/DDBJ databases">
        <authorList>
            <consortium name="Pathogen Informatics"/>
        </authorList>
    </citation>
    <scope>NUCLEOTIDE SEQUENCE [LARGE SCALE GENOMIC DNA]</scope>
    <source>
        <strain evidence="2 3">Costa Rica</strain>
    </source>
</reference>
<protein>
    <submittedName>
        <fullName evidence="2 4">Uncharacterized protein</fullName>
    </submittedName>
</protein>
<dbReference type="EMBL" id="UYYA01000378">
    <property type="protein sequence ID" value="VDM53684.1"/>
    <property type="molecule type" value="Genomic_DNA"/>
</dbReference>
<dbReference type="Proteomes" id="UP000267027">
    <property type="component" value="Unassembled WGS sequence"/>
</dbReference>